<proteinExistence type="predicted"/>
<feature type="domain" description="NAD-dependent epimerase/dehydratase" evidence="1">
    <location>
        <begin position="34"/>
        <end position="191"/>
    </location>
</feature>
<evidence type="ECO:0000313" key="3">
    <source>
        <dbReference type="Proteomes" id="UP001500630"/>
    </source>
</evidence>
<organism evidence="2 3">
    <name type="scientific">Nonomuraea rosea</name>
    <dbReference type="NCBI Taxonomy" id="638574"/>
    <lineage>
        <taxon>Bacteria</taxon>
        <taxon>Bacillati</taxon>
        <taxon>Actinomycetota</taxon>
        <taxon>Actinomycetes</taxon>
        <taxon>Streptosporangiales</taxon>
        <taxon>Streptosporangiaceae</taxon>
        <taxon>Nonomuraea</taxon>
    </lineage>
</organism>
<reference evidence="3" key="1">
    <citation type="journal article" date="2019" name="Int. J. Syst. Evol. Microbiol.">
        <title>The Global Catalogue of Microorganisms (GCM) 10K type strain sequencing project: providing services to taxonomists for standard genome sequencing and annotation.</title>
        <authorList>
            <consortium name="The Broad Institute Genomics Platform"/>
            <consortium name="The Broad Institute Genome Sequencing Center for Infectious Disease"/>
            <person name="Wu L."/>
            <person name="Ma J."/>
        </authorList>
    </citation>
    <scope>NUCLEOTIDE SEQUENCE [LARGE SCALE GENOMIC DNA]</scope>
    <source>
        <strain evidence="3">JCM 17326</strain>
    </source>
</reference>
<evidence type="ECO:0000313" key="2">
    <source>
        <dbReference type="EMBL" id="GAA3566916.1"/>
    </source>
</evidence>
<dbReference type="Pfam" id="PF01370">
    <property type="entry name" value="Epimerase"/>
    <property type="match status" value="1"/>
</dbReference>
<evidence type="ECO:0000259" key="1">
    <source>
        <dbReference type="Pfam" id="PF01370"/>
    </source>
</evidence>
<accession>A0ABP6XKY3</accession>
<dbReference type="InterPro" id="IPR001509">
    <property type="entry name" value="Epimerase_deHydtase"/>
</dbReference>
<dbReference type="InterPro" id="IPR036291">
    <property type="entry name" value="NAD(P)-bd_dom_sf"/>
</dbReference>
<protein>
    <submittedName>
        <fullName evidence="2">NAD-dependent epimerase/dehydratase family protein</fullName>
    </submittedName>
</protein>
<name>A0ABP6XKY3_9ACTN</name>
<gene>
    <name evidence="2" type="ORF">GCM10022419_054500</name>
</gene>
<sequence>MLVALRLLREGSEPMEIIGRGFLARNLRSRGRSHPGAVVLAAGVTDTRNASEADYHRESAFVYDWLRRCGRWGETLVFFSTASAGMYGAEGCPGREDGFVFPGTHYGRHKLALERAIALSGVRHLILRLGHVAGPHQQPHQLLPSLVEQVRSGVVTVYRGACRDVIDVADAVTILDELLDSGHTDEVVNVASGVSVPAELIVDHLQERLGLAPERIYVEAHGTYSVSLARLTRLVPAVAELGFGPDYYRSVIDRYVEVAAHV</sequence>
<dbReference type="SUPFAM" id="SSF51735">
    <property type="entry name" value="NAD(P)-binding Rossmann-fold domains"/>
    <property type="match status" value="1"/>
</dbReference>
<dbReference type="EMBL" id="BAABDQ010000012">
    <property type="protein sequence ID" value="GAA3566916.1"/>
    <property type="molecule type" value="Genomic_DNA"/>
</dbReference>
<dbReference type="Proteomes" id="UP001500630">
    <property type="component" value="Unassembled WGS sequence"/>
</dbReference>
<comment type="caution">
    <text evidence="2">The sequence shown here is derived from an EMBL/GenBank/DDBJ whole genome shotgun (WGS) entry which is preliminary data.</text>
</comment>
<dbReference type="Gene3D" id="3.40.50.720">
    <property type="entry name" value="NAD(P)-binding Rossmann-like Domain"/>
    <property type="match status" value="1"/>
</dbReference>
<keyword evidence="3" id="KW-1185">Reference proteome</keyword>